<dbReference type="InterPro" id="IPR011990">
    <property type="entry name" value="TPR-like_helical_dom_sf"/>
</dbReference>
<dbReference type="AlphaFoldDB" id="A0A1Y6CFQ7"/>
<organism evidence="3 4">
    <name type="scientific">Pseudobacteriovorax antillogorgiicola</name>
    <dbReference type="NCBI Taxonomy" id="1513793"/>
    <lineage>
        <taxon>Bacteria</taxon>
        <taxon>Pseudomonadati</taxon>
        <taxon>Bdellovibrionota</taxon>
        <taxon>Oligoflexia</taxon>
        <taxon>Oligoflexales</taxon>
        <taxon>Pseudobacteriovoracaceae</taxon>
        <taxon>Pseudobacteriovorax</taxon>
    </lineage>
</organism>
<keyword evidence="1" id="KW-0802">TPR repeat</keyword>
<dbReference type="Pfam" id="PF13174">
    <property type="entry name" value="TPR_6"/>
    <property type="match status" value="1"/>
</dbReference>
<dbReference type="SMART" id="SM00028">
    <property type="entry name" value="TPR"/>
    <property type="match status" value="4"/>
</dbReference>
<protein>
    <submittedName>
        <fullName evidence="3">Tetratricopeptide repeat-containing protein</fullName>
    </submittedName>
</protein>
<feature type="signal peptide" evidence="2">
    <location>
        <begin position="1"/>
        <end position="15"/>
    </location>
</feature>
<feature type="repeat" description="TPR" evidence="1">
    <location>
        <begin position="629"/>
        <end position="662"/>
    </location>
</feature>
<dbReference type="OrthoDB" id="9768142at2"/>
<dbReference type="Proteomes" id="UP000192907">
    <property type="component" value="Unassembled WGS sequence"/>
</dbReference>
<dbReference type="Gene3D" id="1.25.40.10">
    <property type="entry name" value="Tetratricopeptide repeat domain"/>
    <property type="match status" value="2"/>
</dbReference>
<dbReference type="STRING" id="1513793.SAMN06296036_12182"/>
<proteinExistence type="predicted"/>
<name>A0A1Y6CFQ7_9BACT</name>
<feature type="chain" id="PRO_5012757409" evidence="2">
    <location>
        <begin position="16"/>
        <end position="965"/>
    </location>
</feature>
<dbReference type="InterPro" id="IPR019734">
    <property type="entry name" value="TPR_rpt"/>
</dbReference>
<reference evidence="4" key="1">
    <citation type="submission" date="2017-04" db="EMBL/GenBank/DDBJ databases">
        <authorList>
            <person name="Varghese N."/>
            <person name="Submissions S."/>
        </authorList>
    </citation>
    <scope>NUCLEOTIDE SEQUENCE [LARGE SCALE GENOMIC DNA]</scope>
    <source>
        <strain evidence="4">RKEM611</strain>
    </source>
</reference>
<dbReference type="EMBL" id="FWZT01000021">
    <property type="protein sequence ID" value="SMF62618.1"/>
    <property type="molecule type" value="Genomic_DNA"/>
</dbReference>
<dbReference type="SUPFAM" id="SSF48452">
    <property type="entry name" value="TPR-like"/>
    <property type="match status" value="2"/>
</dbReference>
<dbReference type="RefSeq" id="WP_132323168.1">
    <property type="nucleotide sequence ID" value="NZ_FWZT01000021.1"/>
</dbReference>
<accession>A0A1Y6CFQ7</accession>
<gene>
    <name evidence="3" type="ORF">SAMN06296036_12182</name>
</gene>
<dbReference type="PROSITE" id="PS50005">
    <property type="entry name" value="TPR"/>
    <property type="match status" value="1"/>
</dbReference>
<sequence length="965" mass="108836">MVRLVILFYALVKSAALLGQGAPASFDPILQHQFRVDIVKLLEISALEVDLDKITSQKKANRAYKSLLSNLDSLVADKNPSAKKLLSAYQDAAAVVHFYGVNGHLSRAEERRIQARDWLADYAERYRAKSKSDGKKDIARYYQLIAQYGRSEGRGTAVTQLIDLKKSLANNKAVIGNIDLMVGYSLILVKATASQGLDYLKRAPSSSVYGRIAHRLTVAMSEAGLNNDGDAVNPPNQKYQKSLSYVVNVSKGAPKGIQILVTNTAFFIWSALNGGLDGKPPFDYDSFKGVIPVDVFRESQAVKAIRSGQYKQGLAIYRDMSDAYQKDSRGVLLDRRIWQIEKTLYQKTRDSQQMRMAFRSIWKRHSKAKKGERKAFFEEVMKDYKDIIGKLLAQAASNVQFAESAIEETKFFLKFLSSRRESYPFRQRLALVYRRSNMFDKAVAAYLDLAKDSPNKNYLLAIEAQSQIAKWPEDPPWQGVAPGDRKARLKLLSLFEQILKSNKQKPWTALAHIGLLHRSVGQVKSAENLWWKYLQKDVEKNRHTSEAAGMLFNDYFQSKRWVNLIELTFLSMKRKVPMTNGGKGVNFQQPFASALFNQGQIDLSQKKYNRSTKYLTDFVRLFKSDPRVPQAYHALGLAYKNLGKLAPALSSFKTLVDKYPSYPKRKFVMLEGGKWAALNKKTMEYAFFFYGKYLREYPNEQDIPQIRRNLAELYMSRKLYGWATRLYKEQSLAAGVPPAWQLDAAIKYLETEEKFGQPKDAVFGANRILQLAKHDSEAAGKAFGFLAKYASSRNDVKAMQALEPKLLAAAPKSVSAREALGMMKFKLAQIFTKPIENNQANAFIKDPEASVKAYYDLFLKEKTHYEAVCRIGITQSCAPAQLKLVGLAQATMLAINDVEIASTLGETRVNAFKVFKQLHLSKLEESAKAYAQLSLKLAREGTTSAIWKTEIIKSLGNKTSFGVAH</sequence>
<keyword evidence="2" id="KW-0732">Signal</keyword>
<keyword evidence="4" id="KW-1185">Reference proteome</keyword>
<evidence type="ECO:0000313" key="4">
    <source>
        <dbReference type="Proteomes" id="UP000192907"/>
    </source>
</evidence>
<evidence type="ECO:0000256" key="2">
    <source>
        <dbReference type="SAM" id="SignalP"/>
    </source>
</evidence>
<evidence type="ECO:0000313" key="3">
    <source>
        <dbReference type="EMBL" id="SMF62618.1"/>
    </source>
</evidence>
<evidence type="ECO:0000256" key="1">
    <source>
        <dbReference type="PROSITE-ProRule" id="PRU00339"/>
    </source>
</evidence>